<evidence type="ECO:0000313" key="1">
    <source>
        <dbReference type="EMBL" id="KKW10381.1"/>
    </source>
</evidence>
<evidence type="ECO:0000313" key="2">
    <source>
        <dbReference type="Proteomes" id="UP000034588"/>
    </source>
</evidence>
<dbReference type="PANTHER" id="PTHR43861">
    <property type="entry name" value="TRANS-ACONITATE 2-METHYLTRANSFERASE-RELATED"/>
    <property type="match status" value="1"/>
</dbReference>
<dbReference type="CDD" id="cd02440">
    <property type="entry name" value="AdoMet_MTases"/>
    <property type="match status" value="1"/>
</dbReference>
<dbReference type="PANTHER" id="PTHR43861:SF6">
    <property type="entry name" value="METHYLTRANSFERASE TYPE 11"/>
    <property type="match status" value="1"/>
</dbReference>
<sequence length="244" mass="27950">MCGNLMSGHGITKCTFCGLVQVVPMPSDKEIASFYREDMEHFAPYIDQIEVHREYFRKKVQEIKKLITYHVSRITLLDIGCAMGVFLEEAKKAGFRAQGIDISKDAVGYCRKKKLHVIEGTFVSAGEKLKKNSFDVVTAFEVIEHERDPLGMMERIYSLLKKNGVVVLTTPNHASIWRTLMGKWWVGYHHPEHVTFWDPQDSKTSSSGAIHRDLFRFLLPSPGERIICHGRGIFFVRLENFLSI</sequence>
<dbReference type="EMBL" id="LCQD01000039">
    <property type="protein sequence ID" value="KKW10381.1"/>
    <property type="molecule type" value="Genomic_DNA"/>
</dbReference>
<reference evidence="1 2" key="1">
    <citation type="journal article" date="2015" name="Nature">
        <title>rRNA introns, odd ribosomes, and small enigmatic genomes across a large radiation of phyla.</title>
        <authorList>
            <person name="Brown C.T."/>
            <person name="Hug L.A."/>
            <person name="Thomas B.C."/>
            <person name="Sharon I."/>
            <person name="Castelle C.J."/>
            <person name="Singh A."/>
            <person name="Wilkins M.J."/>
            <person name="Williams K.H."/>
            <person name="Banfield J.F."/>
        </authorList>
    </citation>
    <scope>NUCLEOTIDE SEQUENCE [LARGE SCALE GENOMIC DNA]</scope>
</reference>
<dbReference type="AlphaFoldDB" id="A0A0G1VV92"/>
<gene>
    <name evidence="1" type="ORF">UY48_C0039G0008</name>
</gene>
<dbReference type="GO" id="GO:0032259">
    <property type="term" value="P:methylation"/>
    <property type="evidence" value="ECO:0007669"/>
    <property type="project" value="UniProtKB-KW"/>
</dbReference>
<dbReference type="Gene3D" id="3.40.50.150">
    <property type="entry name" value="Vaccinia Virus protein VP39"/>
    <property type="match status" value="1"/>
</dbReference>
<name>A0A0G1VV92_9BACT</name>
<dbReference type="SUPFAM" id="SSF53335">
    <property type="entry name" value="S-adenosyl-L-methionine-dependent methyltransferases"/>
    <property type="match status" value="1"/>
</dbReference>
<keyword evidence="1" id="KW-0489">Methyltransferase</keyword>
<dbReference type="InterPro" id="IPR029063">
    <property type="entry name" value="SAM-dependent_MTases_sf"/>
</dbReference>
<accession>A0A0G1VV92</accession>
<comment type="caution">
    <text evidence="1">The sequence shown here is derived from an EMBL/GenBank/DDBJ whole genome shotgun (WGS) entry which is preliminary data.</text>
</comment>
<organism evidence="1 2">
    <name type="scientific">Candidatus Gottesmanbacteria bacterium GW2011_GWB1_49_7</name>
    <dbReference type="NCBI Taxonomy" id="1618448"/>
    <lineage>
        <taxon>Bacteria</taxon>
        <taxon>Candidatus Gottesmaniibacteriota</taxon>
    </lineage>
</organism>
<proteinExistence type="predicted"/>
<keyword evidence="1" id="KW-0808">Transferase</keyword>
<dbReference type="GO" id="GO:0008168">
    <property type="term" value="F:methyltransferase activity"/>
    <property type="evidence" value="ECO:0007669"/>
    <property type="project" value="UniProtKB-KW"/>
</dbReference>
<dbReference type="Proteomes" id="UP000034588">
    <property type="component" value="Unassembled WGS sequence"/>
</dbReference>
<dbReference type="Pfam" id="PF13489">
    <property type="entry name" value="Methyltransf_23"/>
    <property type="match status" value="1"/>
</dbReference>
<protein>
    <submittedName>
        <fullName evidence="1">Methyltransferase type 12</fullName>
    </submittedName>
</protein>